<evidence type="ECO:0008006" key="9">
    <source>
        <dbReference type="Google" id="ProtNLM"/>
    </source>
</evidence>
<feature type="domain" description="FGFR1 oncogene partner (FOP) N-terminal dimerisation" evidence="6">
    <location>
        <begin position="77"/>
        <end position="139"/>
    </location>
</feature>
<dbReference type="InterPro" id="IPR017853">
    <property type="entry name" value="GH"/>
</dbReference>
<dbReference type="PRINTS" id="PR00843">
    <property type="entry name" value="GLHYDRLASE30"/>
</dbReference>
<dbReference type="GO" id="GO:0016020">
    <property type="term" value="C:membrane"/>
    <property type="evidence" value="ECO:0007669"/>
    <property type="project" value="GOC"/>
</dbReference>
<evidence type="ECO:0000259" key="5">
    <source>
        <dbReference type="Pfam" id="PF02055"/>
    </source>
</evidence>
<feature type="region of interest" description="Disordered" evidence="4">
    <location>
        <begin position="159"/>
        <end position="212"/>
    </location>
</feature>
<feature type="region of interest" description="Disordered" evidence="4">
    <location>
        <begin position="264"/>
        <end position="401"/>
    </location>
</feature>
<dbReference type="PANTHER" id="PTHR11069:SF23">
    <property type="entry name" value="LYSOSOMAL ACID GLUCOSYLCERAMIDASE"/>
    <property type="match status" value="1"/>
</dbReference>
<dbReference type="Pfam" id="PF09398">
    <property type="entry name" value="FOP_dimer"/>
    <property type="match status" value="1"/>
</dbReference>
<keyword evidence="3" id="KW-0378">Hydrolase</keyword>
<evidence type="ECO:0000256" key="2">
    <source>
        <dbReference type="ARBA" id="ARBA00022729"/>
    </source>
</evidence>
<organism evidence="7 8">
    <name type="scientific">Perkinsus olseni</name>
    <name type="common">Perkinsus atlanticus</name>
    <dbReference type="NCBI Taxonomy" id="32597"/>
    <lineage>
        <taxon>Eukaryota</taxon>
        <taxon>Sar</taxon>
        <taxon>Alveolata</taxon>
        <taxon>Perkinsozoa</taxon>
        <taxon>Perkinsea</taxon>
        <taxon>Perkinsida</taxon>
        <taxon>Perkinsidae</taxon>
        <taxon>Perkinsus</taxon>
    </lineage>
</organism>
<protein>
    <recommendedName>
        <fullName evidence="9">Glucosylceramidase</fullName>
    </recommendedName>
</protein>
<evidence type="ECO:0000256" key="4">
    <source>
        <dbReference type="SAM" id="MobiDB-lite"/>
    </source>
</evidence>
<accession>A0A7J6QMW7</accession>
<feature type="compositionally biased region" description="Polar residues" evidence="4">
    <location>
        <begin position="480"/>
        <end position="503"/>
    </location>
</feature>
<dbReference type="EMBL" id="JABANO010031637">
    <property type="protein sequence ID" value="KAF4709929.1"/>
    <property type="molecule type" value="Genomic_DNA"/>
</dbReference>
<dbReference type="GO" id="GO:0005815">
    <property type="term" value="C:microtubule organizing center"/>
    <property type="evidence" value="ECO:0007669"/>
    <property type="project" value="InterPro"/>
</dbReference>
<dbReference type="SUPFAM" id="SSF51445">
    <property type="entry name" value="(Trans)glycosidases"/>
    <property type="match status" value="1"/>
</dbReference>
<dbReference type="Gene3D" id="3.20.20.80">
    <property type="entry name" value="Glycosidases"/>
    <property type="match status" value="1"/>
</dbReference>
<name>A0A7J6QMW7_PEROL</name>
<feature type="domain" description="Glycosyl hydrolase family 30 TIM-barrel" evidence="5">
    <location>
        <begin position="605"/>
        <end position="924"/>
    </location>
</feature>
<feature type="compositionally biased region" description="Low complexity" evidence="4">
    <location>
        <begin position="345"/>
        <end position="355"/>
    </location>
</feature>
<comment type="caution">
    <text evidence="7">The sequence shown here is derived from an EMBL/GenBank/DDBJ whole genome shotgun (WGS) entry which is preliminary data.</text>
</comment>
<dbReference type="Proteomes" id="UP000553632">
    <property type="component" value="Unassembled WGS sequence"/>
</dbReference>
<keyword evidence="8" id="KW-1185">Reference proteome</keyword>
<dbReference type="AlphaFoldDB" id="A0A7J6QMW7"/>
<feature type="compositionally biased region" description="Basic and acidic residues" evidence="4">
    <location>
        <begin position="382"/>
        <end position="392"/>
    </location>
</feature>
<reference evidence="7 8" key="1">
    <citation type="submission" date="2020-04" db="EMBL/GenBank/DDBJ databases">
        <title>Perkinsus olseni comparative genomics.</title>
        <authorList>
            <person name="Bogema D.R."/>
        </authorList>
    </citation>
    <scope>NUCLEOTIDE SEQUENCE [LARGE SCALE GENOMIC DNA]</scope>
    <source>
        <strain evidence="7 8">ATCC PRA-207</strain>
    </source>
</reference>
<dbReference type="GO" id="GO:0034453">
    <property type="term" value="P:microtubule anchoring"/>
    <property type="evidence" value="ECO:0007669"/>
    <property type="project" value="InterPro"/>
</dbReference>
<proteinExistence type="inferred from homology"/>
<dbReference type="GO" id="GO:0006680">
    <property type="term" value="P:glucosylceramide catabolic process"/>
    <property type="evidence" value="ECO:0007669"/>
    <property type="project" value="TreeGrafter"/>
</dbReference>
<feature type="compositionally biased region" description="Basic and acidic residues" evidence="4">
    <location>
        <begin position="440"/>
        <end position="450"/>
    </location>
</feature>
<dbReference type="InterPro" id="IPR018993">
    <property type="entry name" value="FOP_dimerisation-dom_N"/>
</dbReference>
<dbReference type="InterPro" id="IPR001139">
    <property type="entry name" value="Glyco_hydro_30"/>
</dbReference>
<feature type="compositionally biased region" description="Low complexity" evidence="4">
    <location>
        <begin position="322"/>
        <end position="332"/>
    </location>
</feature>
<dbReference type="GO" id="GO:0004348">
    <property type="term" value="F:glucosylceramidase activity"/>
    <property type="evidence" value="ECO:0007669"/>
    <property type="project" value="InterPro"/>
</dbReference>
<keyword evidence="2" id="KW-0732">Signal</keyword>
<evidence type="ECO:0000256" key="3">
    <source>
        <dbReference type="ARBA" id="ARBA00022801"/>
    </source>
</evidence>
<dbReference type="Pfam" id="PF02055">
    <property type="entry name" value="Glyco_hydro_30"/>
    <property type="match status" value="1"/>
</dbReference>
<comment type="similarity">
    <text evidence="1">Belongs to the glycosyl hydrolase 30 family.</text>
</comment>
<sequence>MASVAANDAASPPIQLPAALPSGNLDELKKLVIATLEKNGALGDLRAQLRSCVYKAIESDDYVNDKNPGAKLLSENPNGALVAELVAEFLEYYHLAHTLRIYVPELNLPRFRLSRRELEQECGIRTQTDPSQSLLQHLVATALNTSTCGSPIVEASLPVADPDGVSDLSQASPKPYEPLVTKSPSPDRSPAHNSPMDASVGHATPGGGHFSANYVPRSIATAAGGELPSSPQEAQASAEPPVHVFGSLNVMAEGSAHADSLLSTDWQSGQPRAPPPSTTDGDEASLVNSSARDMMSPLGHLGSSDRAVPHWTDDLGVDRTMSSASSGDGSPPSREEQGFGPRTTGSSSSLLGDLPPLKPRPGMRGSPVKLGGFEDGVGSSSPEREDLSDREGPSAVEESLEENVLRLARLTDEIQSLMRKPGSASSPQAKAADSGPQGDSDSKDSPRYEDDWAASSGSSSHRSATEEVPTSKGIYHTIDNAESGSRDSSMPSVTEESQDSSGQLDALCQEEPLTVAWGGPREVRHPASVHHPTYNGQPAAPSLTSVAAGSVPDGIPEPTRSRVETFTTTEAGEPMQRGQVGWNEGQRTAASVTVTVNPQRRHQTIHGFGGAFTQAAAYLYKNLSPSTQKRYMDLVFGADGLRYSLGRVPINSCDFSPDTYNFDNVSDDFDLKSFDRDLQKDEELGMFAMIQDAQSHSKGLSGLNLLASPWSPPYWMKTGNHEMIGSEMPCLKSDQRYHRTWAEYRSLWFQGYAKRGINFTYHTVQNEPANYVNIWWEQCFYDAKDEADFIANHLGPVMKRDGLQNISLLFYDYNKGGMNDWADVVLAHPNATKYISGIALHWYDGYHFNNVQAFQNQYGADYYQLASEGCNCDGVLDWQYDTEWKRAMRYVEDTLGDLNAGVVGWMDWSMLLNIIENGAGGPNHSRLKNWCYTHIHVTNSSELVVSCLPHCT</sequence>
<evidence type="ECO:0000256" key="1">
    <source>
        <dbReference type="ARBA" id="ARBA00005382"/>
    </source>
</evidence>
<gene>
    <name evidence="7" type="ORF">FOZ63_014570</name>
</gene>
<evidence type="ECO:0000259" key="6">
    <source>
        <dbReference type="Pfam" id="PF09398"/>
    </source>
</evidence>
<dbReference type="PANTHER" id="PTHR11069">
    <property type="entry name" value="GLUCOSYLCERAMIDASE"/>
    <property type="match status" value="1"/>
</dbReference>
<dbReference type="InterPro" id="IPR033453">
    <property type="entry name" value="Glyco_hydro_30_TIM-barrel"/>
</dbReference>
<feature type="compositionally biased region" description="Low complexity" evidence="4">
    <location>
        <begin position="453"/>
        <end position="462"/>
    </location>
</feature>
<evidence type="ECO:0000313" key="8">
    <source>
        <dbReference type="Proteomes" id="UP000553632"/>
    </source>
</evidence>
<feature type="compositionally biased region" description="Basic and acidic residues" evidence="4">
    <location>
        <begin position="307"/>
        <end position="317"/>
    </location>
</feature>
<dbReference type="Gene3D" id="1.20.960.40">
    <property type="match status" value="1"/>
</dbReference>
<evidence type="ECO:0000313" key="7">
    <source>
        <dbReference type="EMBL" id="KAF4709929.1"/>
    </source>
</evidence>
<feature type="region of interest" description="Disordered" evidence="4">
    <location>
        <begin position="416"/>
        <end position="503"/>
    </location>
</feature>